<feature type="non-terminal residue" evidence="1">
    <location>
        <position position="1"/>
    </location>
</feature>
<reference evidence="1 2" key="1">
    <citation type="journal article" date="2018" name="Syst. Appl. Microbiol.">
        <title>Flavobacterium circumlabens sp. nov. and Flavobacterium cupreum sp. nov., two psychrotrophic species isolated from Antarctic environmental samples.</title>
        <authorList>
            <person name="Kralova S."/>
            <person name="Busse H.J."/>
            <person name="Svec P."/>
            <person name="Maslanova I."/>
            <person name="Stankova E."/>
            <person name="Bartak M."/>
            <person name="Sedlacek I."/>
        </authorList>
    </citation>
    <scope>NUCLEOTIDE SEQUENCE [LARGE SCALE GENOMIC DNA]</scope>
    <source>
        <strain evidence="1 2">CCM 8828</strain>
    </source>
</reference>
<accession>A0A4Y7U3E3</accession>
<feature type="non-terminal residue" evidence="1">
    <location>
        <position position="94"/>
    </location>
</feature>
<dbReference type="AlphaFoldDB" id="A0A4Y7U3E3"/>
<organism evidence="1 2">
    <name type="scientific">Flavobacterium circumlabens</name>
    <dbReference type="NCBI Taxonomy" id="2133765"/>
    <lineage>
        <taxon>Bacteria</taxon>
        <taxon>Pseudomonadati</taxon>
        <taxon>Bacteroidota</taxon>
        <taxon>Flavobacteriia</taxon>
        <taxon>Flavobacteriales</taxon>
        <taxon>Flavobacteriaceae</taxon>
        <taxon>Flavobacterium</taxon>
    </lineage>
</organism>
<dbReference type="Proteomes" id="UP000298340">
    <property type="component" value="Unassembled WGS sequence"/>
</dbReference>
<proteinExistence type="predicted"/>
<evidence type="ECO:0000313" key="1">
    <source>
        <dbReference type="EMBL" id="TEB40349.1"/>
    </source>
</evidence>
<evidence type="ECO:0000313" key="2">
    <source>
        <dbReference type="Proteomes" id="UP000298340"/>
    </source>
</evidence>
<gene>
    <name evidence="1" type="ORF">D0809_31060</name>
</gene>
<name>A0A4Y7U3E3_9FLAO</name>
<protein>
    <submittedName>
        <fullName evidence="1">Peptidase M28</fullName>
    </submittedName>
</protein>
<dbReference type="EMBL" id="QWDN01001416">
    <property type="protein sequence ID" value="TEB40349.1"/>
    <property type="molecule type" value="Genomic_DNA"/>
</dbReference>
<sequence length="94" mass="10395">AFFVYAGIHSDYEKGKAKSNSLLYVYNANTNSALWTTYDVNLDDWTKSYLGQTNQKAVGLNSLPITSKYNSAFTYSAIAPNVAVPKPTVTFIKD</sequence>
<comment type="caution">
    <text evidence="1">The sequence shown here is derived from an EMBL/GenBank/DDBJ whole genome shotgun (WGS) entry which is preliminary data.</text>
</comment>